<proteinExistence type="predicted"/>
<accession>A0ABY3SE08</accession>
<dbReference type="Proteomes" id="UP001649230">
    <property type="component" value="Chromosome"/>
</dbReference>
<dbReference type="RefSeq" id="WP_235118501.1">
    <property type="nucleotide sequence ID" value="NZ_CP090978.1"/>
</dbReference>
<dbReference type="InterPro" id="IPR014962">
    <property type="entry name" value="YolD"/>
</dbReference>
<name>A0ABY3SE08_9BACL</name>
<evidence type="ECO:0000313" key="1">
    <source>
        <dbReference type="EMBL" id="UJF32156.1"/>
    </source>
</evidence>
<sequence length="107" mass="12134">MMSKKLTNNGLWESSRMMLPEHKLRIQEASQVLGKLALPELDEQEQEEIGRQLAAAVSGGTPVELVIYGEYGHRSLRGRIEKTDYLSGRVQLSGEWIRVRDILGVRE</sequence>
<gene>
    <name evidence="1" type="ORF">L0M14_20850</name>
</gene>
<dbReference type="Pfam" id="PF08863">
    <property type="entry name" value="YolD"/>
    <property type="match status" value="1"/>
</dbReference>
<dbReference type="EMBL" id="CP090978">
    <property type="protein sequence ID" value="UJF32156.1"/>
    <property type="molecule type" value="Genomic_DNA"/>
</dbReference>
<keyword evidence="2" id="KW-1185">Reference proteome</keyword>
<organism evidence="1 2">
    <name type="scientific">Paenibacillus hexagrammi</name>
    <dbReference type="NCBI Taxonomy" id="2908839"/>
    <lineage>
        <taxon>Bacteria</taxon>
        <taxon>Bacillati</taxon>
        <taxon>Bacillota</taxon>
        <taxon>Bacilli</taxon>
        <taxon>Bacillales</taxon>
        <taxon>Paenibacillaceae</taxon>
        <taxon>Paenibacillus</taxon>
    </lineage>
</organism>
<reference evidence="1 2" key="1">
    <citation type="journal article" date="2024" name="Int. J. Syst. Evol. Microbiol.">
        <title>Paenibacillus hexagrammi sp. nov., a novel bacterium isolated from the gut content of Hexagrammos agrammus.</title>
        <authorList>
            <person name="Jung H.K."/>
            <person name="Kim D.G."/>
            <person name="Zin H."/>
            <person name="Park J."/>
            <person name="Jung H."/>
            <person name="Kim Y.O."/>
            <person name="Kong H.J."/>
            <person name="Kim J.W."/>
            <person name="Kim Y.S."/>
        </authorList>
    </citation>
    <scope>NUCLEOTIDE SEQUENCE [LARGE SCALE GENOMIC DNA]</scope>
    <source>
        <strain evidence="1 2">YPD9-1</strain>
    </source>
</reference>
<evidence type="ECO:0000313" key="2">
    <source>
        <dbReference type="Proteomes" id="UP001649230"/>
    </source>
</evidence>
<protein>
    <submittedName>
        <fullName evidence="1">YolD-like family protein</fullName>
    </submittedName>
</protein>